<feature type="transmembrane region" description="Helical" evidence="1">
    <location>
        <begin position="84"/>
        <end position="103"/>
    </location>
</feature>
<organism evidence="2">
    <name type="scientific">Brassica cretica</name>
    <name type="common">Mustard</name>
    <dbReference type="NCBI Taxonomy" id="69181"/>
    <lineage>
        <taxon>Eukaryota</taxon>
        <taxon>Viridiplantae</taxon>
        <taxon>Streptophyta</taxon>
        <taxon>Embryophyta</taxon>
        <taxon>Tracheophyta</taxon>
        <taxon>Spermatophyta</taxon>
        <taxon>Magnoliopsida</taxon>
        <taxon>eudicotyledons</taxon>
        <taxon>Gunneridae</taxon>
        <taxon>Pentapetalae</taxon>
        <taxon>rosids</taxon>
        <taxon>malvids</taxon>
        <taxon>Brassicales</taxon>
        <taxon>Brassicaceae</taxon>
        <taxon>Brassiceae</taxon>
        <taxon>Brassica</taxon>
    </lineage>
</organism>
<keyword evidence="1" id="KW-0472">Membrane</keyword>
<proteinExistence type="predicted"/>
<gene>
    <name evidence="2" type="ORF">F2Q70_00019465</name>
</gene>
<dbReference type="AlphaFoldDB" id="A0A8S9GKX2"/>
<protein>
    <submittedName>
        <fullName evidence="2">Uncharacterized protein</fullName>
    </submittedName>
</protein>
<comment type="caution">
    <text evidence="2">The sequence shown here is derived from an EMBL/GenBank/DDBJ whole genome shotgun (WGS) entry which is preliminary data.</text>
</comment>
<sequence length="108" mass="11711">MLMHSTVNYDSLALDFMPVVGKSVMRVIADVAAVEAGLSPSDVSNVKSAPALARSSICRRILREGGEEMGLSAAPRRSNVDDTLLLMNYALCYISYSSLLLMYDICAF</sequence>
<name>A0A8S9GKX2_BRACR</name>
<keyword evidence="1" id="KW-1133">Transmembrane helix</keyword>
<evidence type="ECO:0000256" key="1">
    <source>
        <dbReference type="SAM" id="Phobius"/>
    </source>
</evidence>
<dbReference type="EMBL" id="QGKY02001925">
    <property type="protein sequence ID" value="KAF2545604.1"/>
    <property type="molecule type" value="Genomic_DNA"/>
</dbReference>
<keyword evidence="1" id="KW-0812">Transmembrane</keyword>
<accession>A0A8S9GKX2</accession>
<reference evidence="2" key="1">
    <citation type="submission" date="2019-12" db="EMBL/GenBank/DDBJ databases">
        <title>Genome sequencing and annotation of Brassica cretica.</title>
        <authorList>
            <person name="Studholme D.J."/>
            <person name="Sarris P.F."/>
        </authorList>
    </citation>
    <scope>NUCLEOTIDE SEQUENCE</scope>
    <source>
        <strain evidence="2">PFS-102/07</strain>
        <tissue evidence="2">Leaf</tissue>
    </source>
</reference>
<evidence type="ECO:0000313" key="2">
    <source>
        <dbReference type="EMBL" id="KAF2545604.1"/>
    </source>
</evidence>